<dbReference type="GO" id="GO:0044874">
    <property type="term" value="P:lipoprotein localization to outer membrane"/>
    <property type="evidence" value="ECO:0007669"/>
    <property type="project" value="UniProtKB-UniRule"/>
</dbReference>
<keyword evidence="7 10" id="KW-0574">Periplasm</keyword>
<dbReference type="PANTHER" id="PTHR35869:SF1">
    <property type="entry name" value="OUTER-MEMBRANE LIPOPROTEIN CARRIER PROTEIN"/>
    <property type="match status" value="1"/>
</dbReference>
<evidence type="ECO:0000256" key="1">
    <source>
        <dbReference type="ARBA" id="ARBA00004418"/>
    </source>
</evidence>
<keyword evidence="12" id="KW-1185">Reference proteome</keyword>
<evidence type="ECO:0000256" key="6">
    <source>
        <dbReference type="ARBA" id="ARBA00022729"/>
    </source>
</evidence>
<keyword evidence="5 10" id="KW-0813">Transport</keyword>
<reference evidence="11 12" key="1">
    <citation type="submission" date="2019-03" db="EMBL/GenBank/DDBJ databases">
        <title>Genomic Encyclopedia of Type Strains, Phase III (KMG-III): the genomes of soil and plant-associated and newly described type strains.</title>
        <authorList>
            <person name="Whitman W."/>
        </authorList>
    </citation>
    <scope>NUCLEOTIDE SEQUENCE [LARGE SCALE GENOMIC DNA]</scope>
    <source>
        <strain evidence="11 12">CECT 8976</strain>
    </source>
</reference>
<accession>A0A4R7B2W1</accession>
<evidence type="ECO:0000256" key="2">
    <source>
        <dbReference type="ARBA" id="ARBA00007615"/>
    </source>
</evidence>
<dbReference type="EMBL" id="SNZP01000009">
    <property type="protein sequence ID" value="TDR77871.1"/>
    <property type="molecule type" value="Genomic_DNA"/>
</dbReference>
<keyword evidence="9 10" id="KW-0143">Chaperone</keyword>
<sequence precursor="true">MKKLFLAAVLLALAGTLQAAAIPQLKAFIAGSSTLTADFQQVITSKGKRNEASGTLSIARPGKFLWVYNKPYDQLIDGDGKRLWIYDKELSQVTTRPLNAALGSSPAALLAGSNAIERDYTLREAGNDKGLAWLTATPKKDENTFKAIRMGFSNNVLQVMELSDTFGNLTRISFSNLKKNPDLPASLFHFTPPKGVDVISDQ</sequence>
<organism evidence="11 12">
    <name type="scientific">Paludibacterium purpuratum</name>
    <dbReference type="NCBI Taxonomy" id="1144873"/>
    <lineage>
        <taxon>Bacteria</taxon>
        <taxon>Pseudomonadati</taxon>
        <taxon>Pseudomonadota</taxon>
        <taxon>Betaproteobacteria</taxon>
        <taxon>Neisseriales</taxon>
        <taxon>Chromobacteriaceae</taxon>
        <taxon>Paludibacterium</taxon>
    </lineage>
</organism>
<evidence type="ECO:0000256" key="3">
    <source>
        <dbReference type="ARBA" id="ARBA00011245"/>
    </source>
</evidence>
<dbReference type="InterPro" id="IPR029046">
    <property type="entry name" value="LolA/LolB/LppX"/>
</dbReference>
<dbReference type="InterPro" id="IPR018323">
    <property type="entry name" value="OM_lipoprot_carrier_LolA_Pbac"/>
</dbReference>
<proteinExistence type="inferred from homology"/>
<comment type="caution">
    <text evidence="11">The sequence shown here is derived from an EMBL/GenBank/DDBJ whole genome shotgun (WGS) entry which is preliminary data.</text>
</comment>
<evidence type="ECO:0000256" key="8">
    <source>
        <dbReference type="ARBA" id="ARBA00022927"/>
    </source>
</evidence>
<evidence type="ECO:0000256" key="10">
    <source>
        <dbReference type="HAMAP-Rule" id="MF_00240"/>
    </source>
</evidence>
<dbReference type="CDD" id="cd16325">
    <property type="entry name" value="LolA"/>
    <property type="match status" value="1"/>
</dbReference>
<dbReference type="Gene3D" id="2.50.20.10">
    <property type="entry name" value="Lipoprotein localisation LolA/LolB/LppX"/>
    <property type="match status" value="1"/>
</dbReference>
<dbReference type="HAMAP" id="MF_00240">
    <property type="entry name" value="LolA"/>
    <property type="match status" value="1"/>
</dbReference>
<dbReference type="OrthoDB" id="9787361at2"/>
<dbReference type="SUPFAM" id="SSF89392">
    <property type="entry name" value="Prokaryotic lipoproteins and lipoprotein localization factors"/>
    <property type="match status" value="1"/>
</dbReference>
<dbReference type="NCBIfam" id="TIGR00547">
    <property type="entry name" value="lolA"/>
    <property type="match status" value="1"/>
</dbReference>
<name>A0A4R7B2W1_9NEIS</name>
<dbReference type="GO" id="GO:0042597">
    <property type="term" value="C:periplasmic space"/>
    <property type="evidence" value="ECO:0007669"/>
    <property type="project" value="UniProtKB-SubCell"/>
</dbReference>
<keyword evidence="11" id="KW-0449">Lipoprotein</keyword>
<evidence type="ECO:0000313" key="12">
    <source>
        <dbReference type="Proteomes" id="UP000295611"/>
    </source>
</evidence>
<evidence type="ECO:0000256" key="7">
    <source>
        <dbReference type="ARBA" id="ARBA00022764"/>
    </source>
</evidence>
<dbReference type="RefSeq" id="WP_133681576.1">
    <property type="nucleotide sequence ID" value="NZ_SNZP01000009.1"/>
</dbReference>
<keyword evidence="6 10" id="KW-0732">Signal</keyword>
<comment type="similarity">
    <text evidence="2 10">Belongs to the LolA family.</text>
</comment>
<evidence type="ECO:0000256" key="5">
    <source>
        <dbReference type="ARBA" id="ARBA00022448"/>
    </source>
</evidence>
<comment type="subcellular location">
    <subcellularLocation>
        <location evidence="1 10">Periplasm</location>
    </subcellularLocation>
</comment>
<protein>
    <recommendedName>
        <fullName evidence="4 10">Outer-membrane lipoprotein carrier protein</fullName>
    </recommendedName>
</protein>
<evidence type="ECO:0000256" key="4">
    <source>
        <dbReference type="ARBA" id="ARBA00014035"/>
    </source>
</evidence>
<evidence type="ECO:0000256" key="9">
    <source>
        <dbReference type="ARBA" id="ARBA00023186"/>
    </source>
</evidence>
<feature type="signal peptide" evidence="10">
    <location>
        <begin position="1"/>
        <end position="19"/>
    </location>
</feature>
<feature type="chain" id="PRO_5021058527" description="Outer-membrane lipoprotein carrier protein" evidence="10">
    <location>
        <begin position="20"/>
        <end position="202"/>
    </location>
</feature>
<dbReference type="PANTHER" id="PTHR35869">
    <property type="entry name" value="OUTER-MEMBRANE LIPOPROTEIN CARRIER PROTEIN"/>
    <property type="match status" value="1"/>
</dbReference>
<dbReference type="GO" id="GO:0042953">
    <property type="term" value="P:lipoprotein transport"/>
    <property type="evidence" value="ECO:0007669"/>
    <property type="project" value="InterPro"/>
</dbReference>
<comment type="function">
    <text evidence="10">Participates in the translocation of lipoproteins from the inner membrane to the outer membrane. Only forms a complex with a lipoprotein if the residue after the N-terminal Cys is not an aspartate (The Asp acts as a targeting signal to indicate that the lipoprotein should stay in the inner membrane).</text>
</comment>
<dbReference type="InterPro" id="IPR004564">
    <property type="entry name" value="OM_lipoprot_carrier_LolA-like"/>
</dbReference>
<dbReference type="Pfam" id="PF03548">
    <property type="entry name" value="LolA"/>
    <property type="match status" value="1"/>
</dbReference>
<keyword evidence="8 10" id="KW-0653">Protein transport</keyword>
<gene>
    <name evidence="10" type="primary">lolA</name>
    <name evidence="11" type="ORF">DFP86_109112</name>
</gene>
<dbReference type="Proteomes" id="UP000295611">
    <property type="component" value="Unassembled WGS sequence"/>
</dbReference>
<evidence type="ECO:0000313" key="11">
    <source>
        <dbReference type="EMBL" id="TDR77871.1"/>
    </source>
</evidence>
<comment type="subunit">
    <text evidence="3 10">Monomer.</text>
</comment>
<dbReference type="AlphaFoldDB" id="A0A4R7B2W1"/>